<dbReference type="AlphaFoldDB" id="A0A2C9LI50"/>
<name>A0A2C9LI50_BIOGL</name>
<accession>A0A2C9LI50</accession>
<evidence type="ECO:0000256" key="3">
    <source>
        <dbReference type="ARBA" id="ARBA00023157"/>
    </source>
</evidence>
<evidence type="ECO:0000256" key="2">
    <source>
        <dbReference type="ARBA" id="ARBA00022536"/>
    </source>
</evidence>
<evidence type="ECO:0000313" key="8">
    <source>
        <dbReference type="EnsemblMetazoa" id="BGLB031437-PB"/>
    </source>
</evidence>
<dbReference type="Proteomes" id="UP000076420">
    <property type="component" value="Unassembled WGS sequence"/>
</dbReference>
<dbReference type="KEGG" id="bgt:106059111"/>
<protein>
    <recommendedName>
        <fullName evidence="7">EGF-like domain-containing protein</fullName>
    </recommendedName>
</protein>
<evidence type="ECO:0000256" key="1">
    <source>
        <dbReference type="ARBA" id="ARBA00007384"/>
    </source>
</evidence>
<dbReference type="GO" id="GO:0007165">
    <property type="term" value="P:signal transduction"/>
    <property type="evidence" value="ECO:0007669"/>
    <property type="project" value="UniProtKB-ARBA"/>
</dbReference>
<dbReference type="SUPFAM" id="SSF57196">
    <property type="entry name" value="EGF/Laminin"/>
    <property type="match status" value="1"/>
</dbReference>
<reference evidence="8" key="1">
    <citation type="submission" date="2020-05" db="UniProtKB">
        <authorList>
            <consortium name="EnsemblMetazoa"/>
        </authorList>
    </citation>
    <scope>IDENTIFICATION</scope>
    <source>
        <strain evidence="8">BB02</strain>
    </source>
</reference>
<feature type="chain" id="PRO_5012316201" description="EGF-like domain-containing protein" evidence="6">
    <location>
        <begin position="18"/>
        <end position="218"/>
    </location>
</feature>
<comment type="similarity">
    <text evidence="1">Belongs to the EGF-CFC (Cripto-1/FRL1/Cryptic) family.</text>
</comment>
<sequence>MANLFIMWLVMIRLAKSDQGNYTDLHESITGNNVVSHPSLLLSMLTPTTETSKYQEEGQSSEVKQKCCENGGLCVMGVFCHCTGKYHGQRCEFERKPCGDIAHYQWARLGCNLCRCFDAKMHCLTRVYEGCDDKPPKTDVDTSDYLNDREIFPADSDSDYDNYGSGDYSYNEDDRVQRSGSSKLITHLLTMLLVIVTVMFLIGSPWQVLPFTFVIECS</sequence>
<dbReference type="Pfam" id="PF09443">
    <property type="entry name" value="CFC"/>
    <property type="match status" value="1"/>
</dbReference>
<feature type="domain" description="EGF-like" evidence="7">
    <location>
        <begin position="80"/>
        <end position="91"/>
    </location>
</feature>
<keyword evidence="3" id="KW-1015">Disulfide bond</keyword>
<dbReference type="VEuPathDB" id="VectorBase:BGLB031437"/>
<feature type="transmembrane region" description="Helical" evidence="5">
    <location>
        <begin position="184"/>
        <end position="203"/>
    </location>
</feature>
<dbReference type="VEuPathDB" id="VectorBase:BGLAX_034632"/>
<organism evidence="8 9">
    <name type="scientific">Biomphalaria glabrata</name>
    <name type="common">Bloodfluke planorb</name>
    <name type="synonym">Freshwater snail</name>
    <dbReference type="NCBI Taxonomy" id="6526"/>
    <lineage>
        <taxon>Eukaryota</taxon>
        <taxon>Metazoa</taxon>
        <taxon>Spiralia</taxon>
        <taxon>Lophotrochozoa</taxon>
        <taxon>Mollusca</taxon>
        <taxon>Gastropoda</taxon>
        <taxon>Heterobranchia</taxon>
        <taxon>Euthyneura</taxon>
        <taxon>Panpulmonata</taxon>
        <taxon>Hygrophila</taxon>
        <taxon>Lymnaeoidea</taxon>
        <taxon>Planorbidae</taxon>
        <taxon>Biomphalaria</taxon>
    </lineage>
</organism>
<dbReference type="EnsemblMetazoa" id="BGLB031437-RB">
    <property type="protein sequence ID" value="BGLB031437-PB"/>
    <property type="gene ID" value="BGLB031437"/>
</dbReference>
<keyword evidence="5" id="KW-1133">Transmembrane helix</keyword>
<keyword evidence="4" id="KW-0325">Glycoprotein</keyword>
<evidence type="ECO:0000256" key="6">
    <source>
        <dbReference type="SAM" id="SignalP"/>
    </source>
</evidence>
<gene>
    <name evidence="8" type="primary">106059111</name>
</gene>
<feature type="signal peptide" evidence="6">
    <location>
        <begin position="1"/>
        <end position="17"/>
    </location>
</feature>
<keyword evidence="5" id="KW-0472">Membrane</keyword>
<dbReference type="OrthoDB" id="9893603at2759"/>
<keyword evidence="2" id="KW-0245">EGF-like domain</keyword>
<proteinExistence type="inferred from homology"/>
<dbReference type="InterPro" id="IPR000742">
    <property type="entry name" value="EGF"/>
</dbReference>
<keyword evidence="6" id="KW-0732">Signal</keyword>
<dbReference type="PROSITE" id="PS00022">
    <property type="entry name" value="EGF_1"/>
    <property type="match status" value="1"/>
</dbReference>
<evidence type="ECO:0000256" key="5">
    <source>
        <dbReference type="SAM" id="Phobius"/>
    </source>
</evidence>
<evidence type="ECO:0000256" key="4">
    <source>
        <dbReference type="ARBA" id="ARBA00023180"/>
    </source>
</evidence>
<evidence type="ECO:0000259" key="7">
    <source>
        <dbReference type="PROSITE" id="PS00022"/>
    </source>
</evidence>
<dbReference type="InterPro" id="IPR019011">
    <property type="entry name" value="Cryptic/Cripto_CFC-dom"/>
</dbReference>
<dbReference type="RefSeq" id="XP_013072110.2">
    <property type="nucleotide sequence ID" value="XM_013216656.2"/>
</dbReference>
<keyword evidence="5" id="KW-0812">Transmembrane</keyword>
<dbReference type="STRING" id="6526.A0A2C9LI50"/>
<evidence type="ECO:0000313" key="9">
    <source>
        <dbReference type="Proteomes" id="UP000076420"/>
    </source>
</evidence>